<dbReference type="EMBL" id="JANAWD010000219">
    <property type="protein sequence ID" value="KAJ3483661.1"/>
    <property type="molecule type" value="Genomic_DNA"/>
</dbReference>
<accession>A0AAD5V1L4</accession>
<dbReference type="AlphaFoldDB" id="A0AAD5V1L4"/>
<dbReference type="InterPro" id="IPR013766">
    <property type="entry name" value="Thioredoxin_domain"/>
</dbReference>
<dbReference type="PANTHER" id="PTHR45815:SF3">
    <property type="entry name" value="PROTEIN DISULFIDE-ISOMERASE A6"/>
    <property type="match status" value="1"/>
</dbReference>
<evidence type="ECO:0000256" key="1">
    <source>
        <dbReference type="SAM" id="MobiDB-lite"/>
    </source>
</evidence>
<feature type="compositionally biased region" description="Basic and acidic residues" evidence="1">
    <location>
        <begin position="370"/>
        <end position="382"/>
    </location>
</feature>
<protein>
    <recommendedName>
        <fullName evidence="2">Thioredoxin domain-containing protein</fullName>
    </recommendedName>
</protein>
<comment type="caution">
    <text evidence="3">The sequence shown here is derived from an EMBL/GenBank/DDBJ whole genome shotgun (WGS) entry which is preliminary data.</text>
</comment>
<dbReference type="Proteomes" id="UP001212997">
    <property type="component" value="Unassembled WGS sequence"/>
</dbReference>
<proteinExistence type="predicted"/>
<dbReference type="GO" id="GO:0015035">
    <property type="term" value="F:protein-disulfide reductase activity"/>
    <property type="evidence" value="ECO:0007669"/>
    <property type="project" value="TreeGrafter"/>
</dbReference>
<dbReference type="SUPFAM" id="SSF52833">
    <property type="entry name" value="Thioredoxin-like"/>
    <property type="match status" value="1"/>
</dbReference>
<name>A0AAD5V1L4_9APHY</name>
<keyword evidence="4" id="KW-1185">Reference proteome</keyword>
<dbReference type="GO" id="GO:0005788">
    <property type="term" value="C:endoplasmic reticulum lumen"/>
    <property type="evidence" value="ECO:0007669"/>
    <property type="project" value="TreeGrafter"/>
</dbReference>
<reference evidence="3" key="1">
    <citation type="submission" date="2022-07" db="EMBL/GenBank/DDBJ databases">
        <title>Genome Sequence of Physisporinus lineatus.</title>
        <authorList>
            <person name="Buettner E."/>
        </authorList>
    </citation>
    <scope>NUCLEOTIDE SEQUENCE</scope>
    <source>
        <strain evidence="3">VT162</strain>
    </source>
</reference>
<dbReference type="PANTHER" id="PTHR45815">
    <property type="entry name" value="PROTEIN DISULFIDE-ISOMERASE A6"/>
    <property type="match status" value="1"/>
</dbReference>
<evidence type="ECO:0000313" key="4">
    <source>
        <dbReference type="Proteomes" id="UP001212997"/>
    </source>
</evidence>
<feature type="region of interest" description="Disordered" evidence="1">
    <location>
        <begin position="246"/>
        <end position="382"/>
    </location>
</feature>
<feature type="compositionally biased region" description="Basic and acidic residues" evidence="1">
    <location>
        <begin position="331"/>
        <end position="343"/>
    </location>
</feature>
<dbReference type="GO" id="GO:0034976">
    <property type="term" value="P:response to endoplasmic reticulum stress"/>
    <property type="evidence" value="ECO:0007669"/>
    <property type="project" value="TreeGrafter"/>
</dbReference>
<feature type="compositionally biased region" description="Basic and acidic residues" evidence="1">
    <location>
        <begin position="254"/>
        <end position="286"/>
    </location>
</feature>
<dbReference type="Gene3D" id="3.40.30.10">
    <property type="entry name" value="Glutaredoxin"/>
    <property type="match status" value="2"/>
</dbReference>
<feature type="compositionally biased region" description="Polar residues" evidence="1">
    <location>
        <begin position="305"/>
        <end position="324"/>
    </location>
</feature>
<dbReference type="Pfam" id="PF00085">
    <property type="entry name" value="Thioredoxin"/>
    <property type="match status" value="1"/>
</dbReference>
<dbReference type="InterPro" id="IPR036249">
    <property type="entry name" value="Thioredoxin-like_sf"/>
</dbReference>
<gene>
    <name evidence="3" type="ORF">NLI96_g6149</name>
</gene>
<sequence>MAPEYSKAALGLYPLVPLYAIDCDKHKSLCAEQGVQGFPTVKLWPRGRRSNALTFNGPERTASAFFYWASRNIPHGVKKLYKIEDIPNWVQENVDHTRALLVNQGKHIPLLWQTLGNKYKDDFKFAIHRDRKGKSSVKMGMEKGEKGSSKVLIYPPGSTDYVRFEGILKFDSLSKFFDSIIDGTADLTIANEEAKKEEFVPDESELEIQRKQEAQRMALAHGGFSDMIDFEEAIKKYGPDFHGKHGFPGMMGDMPKKSDGKSQEKPEDPIHMILKHQQEQAKKSAESPKMMKTGDGGQVVFETPDAQTGHSKTPVTQRTPTSDASPVPLETSREDADDTKAETPVEDQATPTPAVEDEPVEQPVVASSSLKEEETAHVKDEL</sequence>
<feature type="domain" description="Thioredoxin" evidence="2">
    <location>
        <begin position="1"/>
        <end position="58"/>
    </location>
</feature>
<organism evidence="3 4">
    <name type="scientific">Meripilus lineatus</name>
    <dbReference type="NCBI Taxonomy" id="2056292"/>
    <lineage>
        <taxon>Eukaryota</taxon>
        <taxon>Fungi</taxon>
        <taxon>Dikarya</taxon>
        <taxon>Basidiomycota</taxon>
        <taxon>Agaricomycotina</taxon>
        <taxon>Agaricomycetes</taxon>
        <taxon>Polyporales</taxon>
        <taxon>Meripilaceae</taxon>
        <taxon>Meripilus</taxon>
    </lineage>
</organism>
<evidence type="ECO:0000313" key="3">
    <source>
        <dbReference type="EMBL" id="KAJ3483661.1"/>
    </source>
</evidence>
<evidence type="ECO:0000259" key="2">
    <source>
        <dbReference type="Pfam" id="PF00085"/>
    </source>
</evidence>